<dbReference type="EMBL" id="LR796331">
    <property type="protein sequence ID" value="CAB4137171.1"/>
    <property type="molecule type" value="Genomic_DNA"/>
</dbReference>
<protein>
    <submittedName>
        <fullName evidence="1">Uncharacterized protein</fullName>
    </submittedName>
</protein>
<organism evidence="1">
    <name type="scientific">uncultured Caudovirales phage</name>
    <dbReference type="NCBI Taxonomy" id="2100421"/>
    <lineage>
        <taxon>Viruses</taxon>
        <taxon>Duplodnaviria</taxon>
        <taxon>Heunggongvirae</taxon>
        <taxon>Uroviricota</taxon>
        <taxon>Caudoviricetes</taxon>
        <taxon>Peduoviridae</taxon>
        <taxon>Maltschvirus</taxon>
        <taxon>Maltschvirus maltsch</taxon>
    </lineage>
</organism>
<gene>
    <name evidence="1" type="ORF">UFOVP327_5</name>
</gene>
<sequence length="134" mass="15394">MKPLTSRRINAYPKTTNADTQYWDIDADDEAYIYTWLYRLLADMAEMCTWDADMQKEWFRRRHGVWPKGKHGPNSHASILGGICSAKLKDAKKNLSTAQLDAVEALFEVVAHQYTGEPTPPDAVIFDRKLFTTR</sequence>
<accession>A0A6J5LSQ8</accession>
<name>A0A6J5LSQ8_9CAUD</name>
<reference evidence="1" key="1">
    <citation type="submission" date="2020-04" db="EMBL/GenBank/DDBJ databases">
        <authorList>
            <person name="Chiriac C."/>
            <person name="Salcher M."/>
            <person name="Ghai R."/>
            <person name="Kavagutti S V."/>
        </authorList>
    </citation>
    <scope>NUCLEOTIDE SEQUENCE</scope>
</reference>
<evidence type="ECO:0000313" key="1">
    <source>
        <dbReference type="EMBL" id="CAB4137171.1"/>
    </source>
</evidence>
<proteinExistence type="predicted"/>